<evidence type="ECO:0000259" key="2">
    <source>
        <dbReference type="PROSITE" id="PS50056"/>
    </source>
</evidence>
<dbReference type="Proteomes" id="UP000054408">
    <property type="component" value="Unassembled WGS sequence"/>
</dbReference>
<accession>A0A0L0D8P8</accession>
<dbReference type="OrthoDB" id="193277at2759"/>
<dbReference type="InterPro" id="IPR029021">
    <property type="entry name" value="Prot-tyrosine_phosphatase-like"/>
</dbReference>
<dbReference type="AlphaFoldDB" id="A0A0L0D8P8"/>
<name>A0A0L0D8P8_THETB</name>
<keyword evidence="4" id="KW-1185">Reference proteome</keyword>
<dbReference type="PANTHER" id="PTHR38745:SF2">
    <property type="entry name" value="TYROSINE SPECIFIC PROTEIN PHOSPHATASES DOMAIN-CONTAINING PROTEIN"/>
    <property type="match status" value="1"/>
</dbReference>
<reference evidence="3 4" key="1">
    <citation type="submission" date="2010-05" db="EMBL/GenBank/DDBJ databases">
        <title>The Genome Sequence of Thecamonas trahens ATCC 50062.</title>
        <authorList>
            <consortium name="The Broad Institute Genome Sequencing Platform"/>
            <person name="Russ C."/>
            <person name="Cuomo C."/>
            <person name="Shea T."/>
            <person name="Young S.K."/>
            <person name="Zeng Q."/>
            <person name="Koehrsen M."/>
            <person name="Haas B."/>
            <person name="Borodovsky M."/>
            <person name="Guigo R."/>
            <person name="Alvarado L."/>
            <person name="Berlin A."/>
            <person name="Bochicchio J."/>
            <person name="Borenstein D."/>
            <person name="Chapman S."/>
            <person name="Chen Z."/>
            <person name="Freedman E."/>
            <person name="Gellesch M."/>
            <person name="Goldberg J."/>
            <person name="Griggs A."/>
            <person name="Gujja S."/>
            <person name="Heilman E."/>
            <person name="Heiman D."/>
            <person name="Hepburn T."/>
            <person name="Howarth C."/>
            <person name="Jen D."/>
            <person name="Larson L."/>
            <person name="Mehta T."/>
            <person name="Park D."/>
            <person name="Pearson M."/>
            <person name="Roberts A."/>
            <person name="Saif S."/>
            <person name="Shenoy N."/>
            <person name="Sisk P."/>
            <person name="Stolte C."/>
            <person name="Sykes S."/>
            <person name="Thomson T."/>
            <person name="Walk T."/>
            <person name="White J."/>
            <person name="Yandava C."/>
            <person name="Burger G."/>
            <person name="Gray M.W."/>
            <person name="Holland P.W.H."/>
            <person name="King N."/>
            <person name="Lang F.B.F."/>
            <person name="Roger A.J."/>
            <person name="Ruiz-Trillo I."/>
            <person name="Lander E."/>
            <person name="Nusbaum C."/>
        </authorList>
    </citation>
    <scope>NUCLEOTIDE SEQUENCE [LARGE SCALE GENOMIC DNA]</scope>
    <source>
        <strain evidence="3 4">ATCC 50062</strain>
    </source>
</reference>
<dbReference type="Gene3D" id="3.90.190.10">
    <property type="entry name" value="Protein tyrosine phosphatase superfamily"/>
    <property type="match status" value="1"/>
</dbReference>
<dbReference type="InterPro" id="IPR016130">
    <property type="entry name" value="Tyr_Pase_AS"/>
</dbReference>
<proteinExistence type="predicted"/>
<dbReference type="SUPFAM" id="SSF52799">
    <property type="entry name" value="(Phosphotyrosine protein) phosphatases II"/>
    <property type="match status" value="1"/>
</dbReference>
<feature type="signal peptide" evidence="1">
    <location>
        <begin position="1"/>
        <end position="26"/>
    </location>
</feature>
<organism evidence="3 4">
    <name type="scientific">Thecamonas trahens ATCC 50062</name>
    <dbReference type="NCBI Taxonomy" id="461836"/>
    <lineage>
        <taxon>Eukaryota</taxon>
        <taxon>Apusozoa</taxon>
        <taxon>Apusomonadida</taxon>
        <taxon>Apusomonadidae</taxon>
        <taxon>Thecamonas</taxon>
    </lineage>
</organism>
<evidence type="ECO:0000313" key="4">
    <source>
        <dbReference type="Proteomes" id="UP000054408"/>
    </source>
</evidence>
<sequence>MGVQVRFVVATVAVVAACWLVACGAGETFDSKKLRLVDYDATTGNFLFRSNDPLTPSGSFDWTGLTGRMAEVAANASIQFPADDDLFMMDFSLLSPLLPKERANLKVEEAYFAANATRGKLISWPLVGSVDDANKLHEAVRKDLAKALPKDMIDKLPSRIPYLHSLVHTPSSHGKPLVVVVHCEGGMDRTGESIGSYYLQYLGWSYAKVLAYNDAIDNRNMSTTTGNALNWYCWYLYYAFGSQFSYLKCDLPH</sequence>
<dbReference type="RefSeq" id="XP_013759152.1">
    <property type="nucleotide sequence ID" value="XM_013903698.1"/>
</dbReference>
<dbReference type="GeneID" id="25563469"/>
<feature type="domain" description="Tyrosine specific protein phosphatases" evidence="2">
    <location>
        <begin position="157"/>
        <end position="217"/>
    </location>
</feature>
<dbReference type="PROSITE" id="PS51257">
    <property type="entry name" value="PROKAR_LIPOPROTEIN"/>
    <property type="match status" value="1"/>
</dbReference>
<dbReference type="PANTHER" id="PTHR38745">
    <property type="entry name" value="PHOSPHATASE, PUTATIVE-RELATED"/>
    <property type="match status" value="1"/>
</dbReference>
<dbReference type="EMBL" id="GL349448">
    <property type="protein sequence ID" value="KNC47668.1"/>
    <property type="molecule type" value="Genomic_DNA"/>
</dbReference>
<protein>
    <recommendedName>
        <fullName evidence="2">Tyrosine specific protein phosphatases domain-containing protein</fullName>
    </recommendedName>
</protein>
<dbReference type="PROSITE" id="PS50056">
    <property type="entry name" value="TYR_PHOSPHATASE_2"/>
    <property type="match status" value="1"/>
</dbReference>
<keyword evidence="1" id="KW-0732">Signal</keyword>
<gene>
    <name evidence="3" type="ORF">AMSG_03898</name>
</gene>
<dbReference type="InterPro" id="IPR000387">
    <property type="entry name" value="Tyr_Pase_dom"/>
</dbReference>
<evidence type="ECO:0000313" key="3">
    <source>
        <dbReference type="EMBL" id="KNC47668.1"/>
    </source>
</evidence>
<dbReference type="OMA" id="KALEWDF"/>
<dbReference type="eggNOG" id="ENOG502S6E4">
    <property type="taxonomic scope" value="Eukaryota"/>
</dbReference>
<dbReference type="PROSITE" id="PS00383">
    <property type="entry name" value="TYR_PHOSPHATASE_1"/>
    <property type="match status" value="1"/>
</dbReference>
<evidence type="ECO:0000256" key="1">
    <source>
        <dbReference type="SAM" id="SignalP"/>
    </source>
</evidence>
<feature type="chain" id="PRO_5005537308" description="Tyrosine specific protein phosphatases domain-containing protein" evidence="1">
    <location>
        <begin position="27"/>
        <end position="253"/>
    </location>
</feature>